<evidence type="ECO:0000256" key="5">
    <source>
        <dbReference type="ARBA" id="ARBA00022694"/>
    </source>
</evidence>
<keyword evidence="5" id="KW-0819">tRNA processing</keyword>
<dbReference type="EMBL" id="JAGFBS010000018">
    <property type="protein sequence ID" value="KAG6374402.1"/>
    <property type="molecule type" value="Genomic_DNA"/>
</dbReference>
<comment type="subcellular location">
    <subcellularLocation>
        <location evidence="2">Cytoplasm</location>
    </subcellularLocation>
    <subcellularLocation>
        <location evidence="1">Nucleus</location>
    </subcellularLocation>
</comment>
<sequence length="104" mass="11466">MSDTAWHTVTVRIPFTSNKHATIAKQVIDVDAELQKNAVKRTLVVEGDDLIATFQTLTVRLARISINGFLESIDLVIRTIGEFGEVAEQKATVTQTSEPKVEAK</sequence>
<dbReference type="PANTHER" id="PTHR31283:SF5">
    <property type="entry name" value="EKC_KEOPS COMPLEX SUBUNIT LAGE3"/>
    <property type="match status" value="1"/>
</dbReference>
<keyword evidence="8" id="KW-1185">Reference proteome</keyword>
<proteinExistence type="inferred from homology"/>
<name>A0A8I2YMP6_9AGAM</name>
<organism evidence="7 8">
    <name type="scientific">Boletus reticuloceps</name>
    <dbReference type="NCBI Taxonomy" id="495285"/>
    <lineage>
        <taxon>Eukaryota</taxon>
        <taxon>Fungi</taxon>
        <taxon>Dikarya</taxon>
        <taxon>Basidiomycota</taxon>
        <taxon>Agaricomycotina</taxon>
        <taxon>Agaricomycetes</taxon>
        <taxon>Agaricomycetidae</taxon>
        <taxon>Boletales</taxon>
        <taxon>Boletineae</taxon>
        <taxon>Boletaceae</taxon>
        <taxon>Boletoideae</taxon>
        <taxon>Boletus</taxon>
    </lineage>
</organism>
<evidence type="ECO:0000313" key="7">
    <source>
        <dbReference type="EMBL" id="KAG6374402.1"/>
    </source>
</evidence>
<comment type="caution">
    <text evidence="7">The sequence shown here is derived from an EMBL/GenBank/DDBJ whole genome shotgun (WGS) entry which is preliminary data.</text>
</comment>
<comment type="similarity">
    <text evidence="3">Belongs to the CTAG/PCC1 family.</text>
</comment>
<accession>A0A8I2YMP6</accession>
<dbReference type="GO" id="GO:0070525">
    <property type="term" value="P:tRNA threonylcarbamoyladenosine metabolic process"/>
    <property type="evidence" value="ECO:0007669"/>
    <property type="project" value="TreeGrafter"/>
</dbReference>
<keyword evidence="4" id="KW-0963">Cytoplasm</keyword>
<evidence type="ECO:0000256" key="4">
    <source>
        <dbReference type="ARBA" id="ARBA00022490"/>
    </source>
</evidence>
<dbReference type="GO" id="GO:0000408">
    <property type="term" value="C:EKC/KEOPS complex"/>
    <property type="evidence" value="ECO:0007669"/>
    <property type="project" value="TreeGrafter"/>
</dbReference>
<dbReference type="GO" id="GO:0005737">
    <property type="term" value="C:cytoplasm"/>
    <property type="evidence" value="ECO:0007669"/>
    <property type="project" value="UniProtKB-SubCell"/>
</dbReference>
<gene>
    <name evidence="7" type="ORF">JVT61DRAFT_4439</name>
</gene>
<dbReference type="PANTHER" id="PTHR31283">
    <property type="entry name" value="EKC/KEOPS COMPLEX SUBUNIT PCC1 FAMILY MEMBER"/>
    <property type="match status" value="1"/>
</dbReference>
<evidence type="ECO:0000256" key="3">
    <source>
        <dbReference type="ARBA" id="ARBA00007073"/>
    </source>
</evidence>
<dbReference type="InterPro" id="IPR015419">
    <property type="entry name" value="CTAG/Pcc1"/>
</dbReference>
<dbReference type="GO" id="GO:0008033">
    <property type="term" value="P:tRNA processing"/>
    <property type="evidence" value="ECO:0007669"/>
    <property type="project" value="UniProtKB-KW"/>
</dbReference>
<evidence type="ECO:0000256" key="6">
    <source>
        <dbReference type="ARBA" id="ARBA00023242"/>
    </source>
</evidence>
<dbReference type="GO" id="GO:0005634">
    <property type="term" value="C:nucleus"/>
    <property type="evidence" value="ECO:0007669"/>
    <property type="project" value="UniProtKB-SubCell"/>
</dbReference>
<reference evidence="7" key="1">
    <citation type="submission" date="2021-03" db="EMBL/GenBank/DDBJ databases">
        <title>Evolutionary innovations through gain and loss of genes in the ectomycorrhizal Boletales.</title>
        <authorList>
            <person name="Wu G."/>
            <person name="Miyauchi S."/>
            <person name="Morin E."/>
            <person name="Yang Z.-L."/>
            <person name="Xu J."/>
            <person name="Martin F.M."/>
        </authorList>
    </citation>
    <scope>NUCLEOTIDE SEQUENCE</scope>
    <source>
        <strain evidence="7">BR01</strain>
    </source>
</reference>
<dbReference type="OrthoDB" id="10025739at2759"/>
<dbReference type="Proteomes" id="UP000683000">
    <property type="component" value="Unassembled WGS sequence"/>
</dbReference>
<dbReference type="Gene3D" id="3.30.310.50">
    <property type="entry name" value="Alpha-D-phosphohexomutase, C-terminal domain"/>
    <property type="match status" value="1"/>
</dbReference>
<dbReference type="Pfam" id="PF09341">
    <property type="entry name" value="Pcc1"/>
    <property type="match status" value="1"/>
</dbReference>
<keyword evidence="6" id="KW-0539">Nucleus</keyword>
<dbReference type="AlphaFoldDB" id="A0A8I2YMP6"/>
<evidence type="ECO:0000256" key="2">
    <source>
        <dbReference type="ARBA" id="ARBA00004496"/>
    </source>
</evidence>
<evidence type="ECO:0000256" key="1">
    <source>
        <dbReference type="ARBA" id="ARBA00004123"/>
    </source>
</evidence>
<dbReference type="FunFam" id="3.30.310.50:FF:000005">
    <property type="entry name" value="L antigen family member 3"/>
    <property type="match status" value="1"/>
</dbReference>
<protein>
    <submittedName>
        <fullName evidence="7">Transcription factor Pcc1-domain-containing protein</fullName>
    </submittedName>
</protein>
<evidence type="ECO:0000313" key="8">
    <source>
        <dbReference type="Proteomes" id="UP000683000"/>
    </source>
</evidence>